<dbReference type="EC" id="1.1.1.179" evidence="4"/>
<dbReference type="InterPro" id="IPR050984">
    <property type="entry name" value="Gfo/Idh/MocA_domain"/>
</dbReference>
<dbReference type="GO" id="GO:0047837">
    <property type="term" value="F:D-xylose 1-dehydrogenase (NADP+) activity"/>
    <property type="evidence" value="ECO:0007669"/>
    <property type="project" value="UniProtKB-EC"/>
</dbReference>
<comment type="catalytic activity">
    <reaction evidence="9">
        <text>(1R,2R)-1,2-dihydrobenzene-1,2-diol + NADP(+) = catechol + NADPH + H(+)</text>
        <dbReference type="Rhea" id="RHEA:16729"/>
        <dbReference type="ChEBI" id="CHEBI:10702"/>
        <dbReference type="ChEBI" id="CHEBI:15378"/>
        <dbReference type="ChEBI" id="CHEBI:18135"/>
        <dbReference type="ChEBI" id="CHEBI:57783"/>
        <dbReference type="ChEBI" id="CHEBI:58349"/>
        <dbReference type="EC" id="1.3.1.20"/>
    </reaction>
</comment>
<name>A0A6J2UH09_DROLE</name>
<dbReference type="RefSeq" id="XP_030386417.1">
    <property type="nucleotide sequence ID" value="XM_030530557.1"/>
</dbReference>
<organism evidence="13 14">
    <name type="scientific">Drosophila lebanonensis</name>
    <name type="common">Fruit fly</name>
    <name type="synonym">Scaptodrosophila lebanonensis</name>
    <dbReference type="NCBI Taxonomy" id="7225"/>
    <lineage>
        <taxon>Eukaryota</taxon>
        <taxon>Metazoa</taxon>
        <taxon>Ecdysozoa</taxon>
        <taxon>Arthropoda</taxon>
        <taxon>Hexapoda</taxon>
        <taxon>Insecta</taxon>
        <taxon>Pterygota</taxon>
        <taxon>Neoptera</taxon>
        <taxon>Endopterygota</taxon>
        <taxon>Diptera</taxon>
        <taxon>Brachycera</taxon>
        <taxon>Muscomorpha</taxon>
        <taxon>Ephydroidea</taxon>
        <taxon>Drosophilidae</taxon>
        <taxon>Scaptodrosophila</taxon>
    </lineage>
</organism>
<comment type="catalytic activity">
    <reaction evidence="10">
        <text>D-xylose + NADP(+) = D-xylono-1,5-lactone + NADPH + H(+)</text>
        <dbReference type="Rhea" id="RHEA:22000"/>
        <dbReference type="ChEBI" id="CHEBI:15378"/>
        <dbReference type="ChEBI" id="CHEBI:15867"/>
        <dbReference type="ChEBI" id="CHEBI:53455"/>
        <dbReference type="ChEBI" id="CHEBI:57783"/>
        <dbReference type="ChEBI" id="CHEBI:58349"/>
        <dbReference type="EC" id="1.1.1.179"/>
    </reaction>
</comment>
<evidence type="ECO:0000259" key="11">
    <source>
        <dbReference type="Pfam" id="PF01408"/>
    </source>
</evidence>
<keyword evidence="13" id="KW-1185">Reference proteome</keyword>
<evidence type="ECO:0000256" key="3">
    <source>
        <dbReference type="ARBA" id="ARBA00038853"/>
    </source>
</evidence>
<proteinExistence type="inferred from homology"/>
<dbReference type="Gene3D" id="3.40.50.720">
    <property type="entry name" value="NAD(P)-binding Rossmann-like Domain"/>
    <property type="match status" value="1"/>
</dbReference>
<evidence type="ECO:0000256" key="7">
    <source>
        <dbReference type="ARBA" id="ARBA00042988"/>
    </source>
</evidence>
<dbReference type="GO" id="GO:0000166">
    <property type="term" value="F:nucleotide binding"/>
    <property type="evidence" value="ECO:0007669"/>
    <property type="project" value="InterPro"/>
</dbReference>
<dbReference type="GO" id="GO:0047115">
    <property type="term" value="F:trans-1,2-dihydrobenzene-1,2-diol dehydrogenase activity"/>
    <property type="evidence" value="ECO:0007669"/>
    <property type="project" value="UniProtKB-EC"/>
</dbReference>
<dbReference type="InterPro" id="IPR036291">
    <property type="entry name" value="NAD(P)-bd_dom_sf"/>
</dbReference>
<protein>
    <recommendedName>
        <fullName evidence="5">Trans-1,2-dihydrobenzene-1,2-diol dehydrogenase</fullName>
        <ecNumber evidence="4">1.1.1.179</ecNumber>
        <ecNumber evidence="3">1.3.1.20</ecNumber>
    </recommendedName>
    <alternativeName>
        <fullName evidence="8">D-xylose 1-dehydrogenase</fullName>
    </alternativeName>
    <alternativeName>
        <fullName evidence="7">D-xylose-NADP dehydrogenase</fullName>
    </alternativeName>
    <alternativeName>
        <fullName evidence="6">Dimeric dihydrodiol dehydrogenase</fullName>
    </alternativeName>
</protein>
<feature type="domain" description="GFO/IDH/MocA-like oxidoreductase" evidence="12">
    <location>
        <begin position="134"/>
        <end position="245"/>
    </location>
</feature>
<dbReference type="AlphaFoldDB" id="A0A6J2UH09"/>
<dbReference type="PANTHER" id="PTHR22604">
    <property type="entry name" value="OXIDOREDUCTASES"/>
    <property type="match status" value="1"/>
</dbReference>
<dbReference type="Pfam" id="PF22725">
    <property type="entry name" value="GFO_IDH_MocA_C3"/>
    <property type="match status" value="1"/>
</dbReference>
<feature type="domain" description="Gfo/Idh/MocA-like oxidoreductase N-terminal" evidence="11">
    <location>
        <begin position="3"/>
        <end position="124"/>
    </location>
</feature>
<evidence type="ECO:0000256" key="8">
    <source>
        <dbReference type="ARBA" id="ARBA00043025"/>
    </source>
</evidence>
<evidence type="ECO:0000256" key="9">
    <source>
        <dbReference type="ARBA" id="ARBA00047423"/>
    </source>
</evidence>
<dbReference type="SUPFAM" id="SSF51735">
    <property type="entry name" value="NAD(P)-binding Rossmann-fold domains"/>
    <property type="match status" value="1"/>
</dbReference>
<evidence type="ECO:0000256" key="6">
    <source>
        <dbReference type="ARBA" id="ARBA00042926"/>
    </source>
</evidence>
<dbReference type="PANTHER" id="PTHR22604:SF105">
    <property type="entry name" value="TRANS-1,2-DIHYDROBENZENE-1,2-DIOL DEHYDROGENASE"/>
    <property type="match status" value="1"/>
</dbReference>
<dbReference type="Gene3D" id="3.30.360.10">
    <property type="entry name" value="Dihydrodipicolinate Reductase, domain 2"/>
    <property type="match status" value="1"/>
</dbReference>
<comment type="similarity">
    <text evidence="1">Belongs to the Gfo/Idh/MocA family.</text>
</comment>
<evidence type="ECO:0000313" key="13">
    <source>
        <dbReference type="Proteomes" id="UP000504634"/>
    </source>
</evidence>
<evidence type="ECO:0000259" key="12">
    <source>
        <dbReference type="Pfam" id="PF22725"/>
    </source>
</evidence>
<dbReference type="GeneID" id="115633147"/>
<dbReference type="EC" id="1.3.1.20" evidence="3"/>
<keyword evidence="2" id="KW-0560">Oxidoreductase</keyword>
<evidence type="ECO:0000256" key="2">
    <source>
        <dbReference type="ARBA" id="ARBA00023002"/>
    </source>
</evidence>
<dbReference type="Proteomes" id="UP000504634">
    <property type="component" value="Unplaced"/>
</dbReference>
<dbReference type="Pfam" id="PF01408">
    <property type="entry name" value="GFO_IDH_MocA"/>
    <property type="match status" value="1"/>
</dbReference>
<evidence type="ECO:0000256" key="5">
    <source>
        <dbReference type="ARBA" id="ARBA00040603"/>
    </source>
</evidence>
<dbReference type="InterPro" id="IPR000683">
    <property type="entry name" value="Gfo/Idh/MocA-like_OxRdtase_N"/>
</dbReference>
<gene>
    <name evidence="14" type="primary">LOC115633147</name>
</gene>
<dbReference type="SUPFAM" id="SSF55347">
    <property type="entry name" value="Glyceraldehyde-3-phosphate dehydrogenase-like, C-terminal domain"/>
    <property type="match status" value="1"/>
</dbReference>
<evidence type="ECO:0000313" key="14">
    <source>
        <dbReference type="RefSeq" id="XP_030386417.1"/>
    </source>
</evidence>
<evidence type="ECO:0000256" key="1">
    <source>
        <dbReference type="ARBA" id="ARBA00010928"/>
    </source>
</evidence>
<accession>A0A6J2UH09</accession>
<evidence type="ECO:0000256" key="10">
    <source>
        <dbReference type="ARBA" id="ARBA00049233"/>
    </source>
</evidence>
<dbReference type="InterPro" id="IPR055170">
    <property type="entry name" value="GFO_IDH_MocA-like_dom"/>
</dbReference>
<sequence>MALKWGIVGASKISHDFCTALRSQHTAKPHEIHAIASRSKANADEFAQRHDILHAYGSYEELAQNVNIEVVYVAVLNHMHFEVVKMMLEAGKPVVCEKPFAMNHNQAKELISLAKKENLFLMEGLWTRFFPVYRHFSAALTRNAFGDIREVYVKHGFCGSDSARIVRKDMGGGIVLDIGCYAIQLVVLVFQEAPKSIKAEGKINSNGIDLFFQADLEFSKGRRAYITCSGLEALENQSTIISTKGPICMPTYWCPSHYIANGQLHEWRLPITADNWNYTNSIGLIYEADHVFECIRAGQTISEIVPPTDTLLIAQIQDEIRKQIGVQYDCDESL</sequence>
<reference evidence="14" key="1">
    <citation type="submission" date="2025-08" db="UniProtKB">
        <authorList>
            <consortium name="RefSeq"/>
        </authorList>
    </citation>
    <scope>IDENTIFICATION</scope>
    <source>
        <strain evidence="14">11010-0011.00</strain>
        <tissue evidence="14">Whole body</tissue>
    </source>
</reference>
<evidence type="ECO:0000256" key="4">
    <source>
        <dbReference type="ARBA" id="ARBA00038984"/>
    </source>
</evidence>